<dbReference type="AlphaFoldDB" id="A0ABD5SXZ6"/>
<accession>A0ABD5SXZ6</accession>
<evidence type="ECO:0000313" key="2">
    <source>
        <dbReference type="Proteomes" id="UP001596274"/>
    </source>
</evidence>
<dbReference type="Pfam" id="PF23928">
    <property type="entry name" value="DUF7266"/>
    <property type="match status" value="1"/>
</dbReference>
<dbReference type="EMBL" id="JBHSWT010000012">
    <property type="protein sequence ID" value="MFC6770101.1"/>
    <property type="molecule type" value="Genomic_DNA"/>
</dbReference>
<comment type="caution">
    <text evidence="1">The sequence shown here is derived from an EMBL/GenBank/DDBJ whole genome shotgun (WGS) entry which is preliminary data.</text>
</comment>
<proteinExistence type="predicted"/>
<protein>
    <submittedName>
        <fullName evidence="1">Uncharacterized protein</fullName>
    </submittedName>
</protein>
<dbReference type="InterPro" id="IPR055690">
    <property type="entry name" value="DUF7266"/>
</dbReference>
<evidence type="ECO:0000313" key="1">
    <source>
        <dbReference type="EMBL" id="MFC6770101.1"/>
    </source>
</evidence>
<organism evidence="1 2">
    <name type="scientific">Halorubrum pallidum</name>
    <dbReference type="NCBI Taxonomy" id="1526114"/>
    <lineage>
        <taxon>Archaea</taxon>
        <taxon>Methanobacteriati</taxon>
        <taxon>Methanobacteriota</taxon>
        <taxon>Stenosarchaea group</taxon>
        <taxon>Halobacteria</taxon>
        <taxon>Halobacteriales</taxon>
        <taxon>Haloferacaceae</taxon>
        <taxon>Halorubrum</taxon>
    </lineage>
</organism>
<dbReference type="Proteomes" id="UP001596274">
    <property type="component" value="Unassembled WGS sequence"/>
</dbReference>
<name>A0ABD5SXZ6_9EURY</name>
<gene>
    <name evidence="1" type="ORF">ACFQDD_00935</name>
</gene>
<keyword evidence="2" id="KW-1185">Reference proteome</keyword>
<reference evidence="1 2" key="1">
    <citation type="journal article" date="2019" name="Int. J. Syst. Evol. Microbiol.">
        <title>The Global Catalogue of Microorganisms (GCM) 10K type strain sequencing project: providing services to taxonomists for standard genome sequencing and annotation.</title>
        <authorList>
            <consortium name="The Broad Institute Genomics Platform"/>
            <consortium name="The Broad Institute Genome Sequencing Center for Infectious Disease"/>
            <person name="Wu L."/>
            <person name="Ma J."/>
        </authorList>
    </citation>
    <scope>NUCLEOTIDE SEQUENCE [LARGE SCALE GENOMIC DNA]</scope>
    <source>
        <strain evidence="1 2">PJ61</strain>
    </source>
</reference>
<sequence>MSDSFNSDRRAVTFSIEYALTALIAIGLLGAIPTVFGGVADSTQEDVQQAEFDRIAGEVAAAVDAIDHQYDRHEATESRTGITGASLRASVRPDIPARVDGRAYQIRVRGGKIIVEPPSAGDASPRGTAPLLTELDVTSHGGTHGGAILVEFDPDTTEIVIKPDAAGGEIPTEVGADA</sequence>